<name>A0A4Y2LQN6_ARAVE</name>
<evidence type="ECO:0000313" key="2">
    <source>
        <dbReference type="EMBL" id="GBN16784.1"/>
    </source>
</evidence>
<feature type="region of interest" description="Disordered" evidence="1">
    <location>
        <begin position="79"/>
        <end position="104"/>
    </location>
</feature>
<gene>
    <name evidence="2" type="ORF">AVEN_231369_1</name>
</gene>
<protein>
    <submittedName>
        <fullName evidence="2">Uncharacterized protein</fullName>
    </submittedName>
</protein>
<evidence type="ECO:0000313" key="3">
    <source>
        <dbReference type="Proteomes" id="UP000499080"/>
    </source>
</evidence>
<dbReference type="EMBL" id="BGPR01006183">
    <property type="protein sequence ID" value="GBN16784.1"/>
    <property type="molecule type" value="Genomic_DNA"/>
</dbReference>
<organism evidence="2 3">
    <name type="scientific">Araneus ventricosus</name>
    <name type="common">Orbweaver spider</name>
    <name type="synonym">Epeira ventricosa</name>
    <dbReference type="NCBI Taxonomy" id="182803"/>
    <lineage>
        <taxon>Eukaryota</taxon>
        <taxon>Metazoa</taxon>
        <taxon>Ecdysozoa</taxon>
        <taxon>Arthropoda</taxon>
        <taxon>Chelicerata</taxon>
        <taxon>Arachnida</taxon>
        <taxon>Araneae</taxon>
        <taxon>Araneomorphae</taxon>
        <taxon>Entelegynae</taxon>
        <taxon>Araneoidea</taxon>
        <taxon>Araneidae</taxon>
        <taxon>Araneus</taxon>
    </lineage>
</organism>
<keyword evidence="3" id="KW-1185">Reference proteome</keyword>
<sequence>MTRTMPKLAYLLQTSSPHHRRTCDPLRIINTLTPKPAVTSHATSILVGQISAGCCSRKGGEGSWGVVIKGTLRGEMRGMSFISPTTRSEEKTGNWAGESIPRVN</sequence>
<dbReference type="Proteomes" id="UP000499080">
    <property type="component" value="Unassembled WGS sequence"/>
</dbReference>
<proteinExistence type="predicted"/>
<reference evidence="2 3" key="1">
    <citation type="journal article" date="2019" name="Sci. Rep.">
        <title>Orb-weaving spider Araneus ventricosus genome elucidates the spidroin gene catalogue.</title>
        <authorList>
            <person name="Kono N."/>
            <person name="Nakamura H."/>
            <person name="Ohtoshi R."/>
            <person name="Moran D.A.P."/>
            <person name="Shinohara A."/>
            <person name="Yoshida Y."/>
            <person name="Fujiwara M."/>
            <person name="Mori M."/>
            <person name="Tomita M."/>
            <person name="Arakawa K."/>
        </authorList>
    </citation>
    <scope>NUCLEOTIDE SEQUENCE [LARGE SCALE GENOMIC DNA]</scope>
</reference>
<dbReference type="AlphaFoldDB" id="A0A4Y2LQN6"/>
<accession>A0A4Y2LQN6</accession>
<comment type="caution">
    <text evidence="2">The sequence shown here is derived from an EMBL/GenBank/DDBJ whole genome shotgun (WGS) entry which is preliminary data.</text>
</comment>
<evidence type="ECO:0000256" key="1">
    <source>
        <dbReference type="SAM" id="MobiDB-lite"/>
    </source>
</evidence>